<dbReference type="AlphaFoldDB" id="A0A8H8DH24"/>
<dbReference type="OrthoDB" id="413361at2759"/>
<dbReference type="Proteomes" id="UP000673691">
    <property type="component" value="Unassembled WGS sequence"/>
</dbReference>
<protein>
    <submittedName>
        <fullName evidence="1">Uncharacterized protein</fullName>
    </submittedName>
</protein>
<name>A0A8H8DH24_9FUNG</name>
<reference evidence="1 2" key="1">
    <citation type="journal article" name="Sci. Rep.">
        <title>Genome-scale phylogenetic analyses confirm Olpidium as the closest living zoosporic fungus to the non-flagellated, terrestrial fungi.</title>
        <authorList>
            <person name="Chang Y."/>
            <person name="Rochon D."/>
            <person name="Sekimoto S."/>
            <person name="Wang Y."/>
            <person name="Chovatia M."/>
            <person name="Sandor L."/>
            <person name="Salamov A."/>
            <person name="Grigoriev I.V."/>
            <person name="Stajich J.E."/>
            <person name="Spatafora J.W."/>
        </authorList>
    </citation>
    <scope>NUCLEOTIDE SEQUENCE [LARGE SCALE GENOMIC DNA]</scope>
    <source>
        <strain evidence="1">S191</strain>
    </source>
</reference>
<accession>A0A8H8DH24</accession>
<feature type="non-terminal residue" evidence="1">
    <location>
        <position position="253"/>
    </location>
</feature>
<comment type="caution">
    <text evidence="1">The sequence shown here is derived from an EMBL/GenBank/DDBJ whole genome shotgun (WGS) entry which is preliminary data.</text>
</comment>
<gene>
    <name evidence="1" type="ORF">BJ554DRAFT_1949</name>
</gene>
<feature type="non-terminal residue" evidence="1">
    <location>
        <position position="1"/>
    </location>
</feature>
<organism evidence="1 2">
    <name type="scientific">Olpidium bornovanus</name>
    <dbReference type="NCBI Taxonomy" id="278681"/>
    <lineage>
        <taxon>Eukaryota</taxon>
        <taxon>Fungi</taxon>
        <taxon>Fungi incertae sedis</taxon>
        <taxon>Olpidiomycota</taxon>
        <taxon>Olpidiomycotina</taxon>
        <taxon>Olpidiomycetes</taxon>
        <taxon>Olpidiales</taxon>
        <taxon>Olpidiaceae</taxon>
        <taxon>Olpidium</taxon>
    </lineage>
</organism>
<dbReference type="EMBL" id="JAEFCI010009245">
    <property type="protein sequence ID" value="KAG5457926.1"/>
    <property type="molecule type" value="Genomic_DNA"/>
</dbReference>
<proteinExistence type="predicted"/>
<sequence length="253" mass="27932">SSSIGGLRGGLFYWSAPGFGSCPAFDPAAASALRLPFALCPSPAVLRPPPFARRPPSVASVNGRFEGRRDRNGVLVVQKILLLLRNFRLYLWLTHCRWRWRNGLLNGSHGSYLQDELLNELGKLVNSRAVLFTLTALLTSYGALSSVLCMQILRDKNLGAVHLVQRHYTQVLLNRFNHADAHLERVPLDPSAVCSLGARTDAASTIEKAKFAELIGSLLYLSTRTRSDIAAAVGFPFMLHSQRGHRALERFKA</sequence>
<evidence type="ECO:0000313" key="1">
    <source>
        <dbReference type="EMBL" id="KAG5457926.1"/>
    </source>
</evidence>
<evidence type="ECO:0000313" key="2">
    <source>
        <dbReference type="Proteomes" id="UP000673691"/>
    </source>
</evidence>
<keyword evidence="2" id="KW-1185">Reference proteome</keyword>